<dbReference type="InterPro" id="IPR041698">
    <property type="entry name" value="Methyltransf_25"/>
</dbReference>
<dbReference type="STRING" id="1527.SAMN04489757_101206"/>
<dbReference type="Proteomes" id="UP000198806">
    <property type="component" value="Unassembled WGS sequence"/>
</dbReference>
<keyword evidence="4" id="KW-1185">Reference proteome</keyword>
<sequence>MKKIDEYFDEEALLHDDKFIKEMGMALFYDEIENQINKCSQKSEILVIGCGTGLELERIKFACNVTALDISHVMLEQLLKKNFYPEMNLQAICMSVLDFDFGKNKFDIILTCFTLHHFNEEQKVKLYSAIHGSLKSSGVFINGDTIAQSTKEQVTRMKEANTIYRQQNAPFSSLHIDVPLTKENEVALLSNAGFHHTLIEKEWTNTVLFRCLL</sequence>
<organism evidence="3 4">
    <name type="scientific">Anaerocolumna aminovalerica</name>
    <dbReference type="NCBI Taxonomy" id="1527"/>
    <lineage>
        <taxon>Bacteria</taxon>
        <taxon>Bacillati</taxon>
        <taxon>Bacillota</taxon>
        <taxon>Clostridia</taxon>
        <taxon>Lachnospirales</taxon>
        <taxon>Lachnospiraceae</taxon>
        <taxon>Anaerocolumna</taxon>
    </lineage>
</organism>
<dbReference type="PANTHER" id="PTHR43861">
    <property type="entry name" value="TRANS-ACONITATE 2-METHYLTRANSFERASE-RELATED"/>
    <property type="match status" value="1"/>
</dbReference>
<dbReference type="RefSeq" id="WP_091683704.1">
    <property type="nucleotide sequence ID" value="NZ_BAABFM010000003.1"/>
</dbReference>
<evidence type="ECO:0000256" key="1">
    <source>
        <dbReference type="ARBA" id="ARBA00022679"/>
    </source>
</evidence>
<dbReference type="Pfam" id="PF13649">
    <property type="entry name" value="Methyltransf_25"/>
    <property type="match status" value="1"/>
</dbReference>
<evidence type="ECO:0000313" key="4">
    <source>
        <dbReference type="Proteomes" id="UP000198806"/>
    </source>
</evidence>
<dbReference type="GO" id="GO:0008168">
    <property type="term" value="F:methyltransferase activity"/>
    <property type="evidence" value="ECO:0007669"/>
    <property type="project" value="UniProtKB-KW"/>
</dbReference>
<dbReference type="OrthoDB" id="9808140at2"/>
<feature type="domain" description="Methyltransferase" evidence="2">
    <location>
        <begin position="45"/>
        <end position="138"/>
    </location>
</feature>
<dbReference type="InterPro" id="IPR029063">
    <property type="entry name" value="SAM-dependent_MTases_sf"/>
</dbReference>
<dbReference type="CDD" id="cd02440">
    <property type="entry name" value="AdoMet_MTases"/>
    <property type="match status" value="1"/>
</dbReference>
<name>A0A1I5BTP2_9FIRM</name>
<dbReference type="SUPFAM" id="SSF53335">
    <property type="entry name" value="S-adenosyl-L-methionine-dependent methyltransferases"/>
    <property type="match status" value="1"/>
</dbReference>
<protein>
    <submittedName>
        <fullName evidence="3">Methyltransferase domain-containing protein</fullName>
    </submittedName>
</protein>
<evidence type="ECO:0000259" key="2">
    <source>
        <dbReference type="Pfam" id="PF13649"/>
    </source>
</evidence>
<dbReference type="Gene3D" id="3.40.50.150">
    <property type="entry name" value="Vaccinia Virus protein VP39"/>
    <property type="match status" value="1"/>
</dbReference>
<accession>A0A1I5BTP2</accession>
<reference evidence="3 4" key="1">
    <citation type="submission" date="2016-10" db="EMBL/GenBank/DDBJ databases">
        <authorList>
            <person name="de Groot N.N."/>
        </authorList>
    </citation>
    <scope>NUCLEOTIDE SEQUENCE [LARGE SCALE GENOMIC DNA]</scope>
    <source>
        <strain evidence="3 4">DSM 1283</strain>
    </source>
</reference>
<dbReference type="EMBL" id="FOWD01000001">
    <property type="protein sequence ID" value="SFN77982.1"/>
    <property type="molecule type" value="Genomic_DNA"/>
</dbReference>
<keyword evidence="3" id="KW-0489">Methyltransferase</keyword>
<proteinExistence type="predicted"/>
<gene>
    <name evidence="3" type="ORF">SAMN04489757_101206</name>
</gene>
<evidence type="ECO:0000313" key="3">
    <source>
        <dbReference type="EMBL" id="SFN77982.1"/>
    </source>
</evidence>
<keyword evidence="1 3" id="KW-0808">Transferase</keyword>
<dbReference type="AlphaFoldDB" id="A0A1I5BTP2"/>
<dbReference type="GO" id="GO:0032259">
    <property type="term" value="P:methylation"/>
    <property type="evidence" value="ECO:0007669"/>
    <property type="project" value="UniProtKB-KW"/>
</dbReference>